<sequence length="119" mass="13908">MALNYDKTKEMRICFKKETPDIPPITINDIQIEQVHSTRLLGVTISLDLTWQLHIDDITTKASQRLYIIILLKRAGIEPHHLVKIYTTIIRSVIEYACQVWHTSLTIRQTNLLESIQKR</sequence>
<dbReference type="Proteomes" id="UP001209878">
    <property type="component" value="Unassembled WGS sequence"/>
</dbReference>
<proteinExistence type="predicted"/>
<protein>
    <recommendedName>
        <fullName evidence="3">RNA-directed DNA polymerase from mobile element jockey</fullName>
    </recommendedName>
</protein>
<evidence type="ECO:0000313" key="2">
    <source>
        <dbReference type="Proteomes" id="UP001209878"/>
    </source>
</evidence>
<evidence type="ECO:0000313" key="1">
    <source>
        <dbReference type="EMBL" id="KAK2151008.1"/>
    </source>
</evidence>
<reference evidence="1" key="1">
    <citation type="journal article" date="2023" name="Mol. Biol. Evol.">
        <title>Third-Generation Sequencing Reveals the Adaptive Role of the Epigenome in Three Deep-Sea Polychaetes.</title>
        <authorList>
            <person name="Perez M."/>
            <person name="Aroh O."/>
            <person name="Sun Y."/>
            <person name="Lan Y."/>
            <person name="Juniper S.K."/>
            <person name="Young C.R."/>
            <person name="Angers B."/>
            <person name="Qian P.Y."/>
        </authorList>
    </citation>
    <scope>NUCLEOTIDE SEQUENCE</scope>
    <source>
        <strain evidence="1">R07B-5</strain>
    </source>
</reference>
<comment type="caution">
    <text evidence="1">The sequence shown here is derived from an EMBL/GenBank/DDBJ whole genome shotgun (WGS) entry which is preliminary data.</text>
</comment>
<keyword evidence="2" id="KW-1185">Reference proteome</keyword>
<accession>A0AAD9JDC0</accession>
<dbReference type="AlphaFoldDB" id="A0AAD9JDC0"/>
<evidence type="ECO:0008006" key="3">
    <source>
        <dbReference type="Google" id="ProtNLM"/>
    </source>
</evidence>
<dbReference type="EMBL" id="JAODUO010002678">
    <property type="protein sequence ID" value="KAK2151008.1"/>
    <property type="molecule type" value="Genomic_DNA"/>
</dbReference>
<name>A0AAD9JDC0_RIDPI</name>
<organism evidence="1 2">
    <name type="scientific">Ridgeia piscesae</name>
    <name type="common">Tubeworm</name>
    <dbReference type="NCBI Taxonomy" id="27915"/>
    <lineage>
        <taxon>Eukaryota</taxon>
        <taxon>Metazoa</taxon>
        <taxon>Spiralia</taxon>
        <taxon>Lophotrochozoa</taxon>
        <taxon>Annelida</taxon>
        <taxon>Polychaeta</taxon>
        <taxon>Sedentaria</taxon>
        <taxon>Canalipalpata</taxon>
        <taxon>Sabellida</taxon>
        <taxon>Siboglinidae</taxon>
        <taxon>Ridgeia</taxon>
    </lineage>
</organism>
<gene>
    <name evidence="1" type="ORF">NP493_2697g00004</name>
</gene>